<dbReference type="EMBL" id="LJZO01000002">
    <property type="protein sequence ID" value="ROW04092.1"/>
    <property type="molecule type" value="Genomic_DNA"/>
</dbReference>
<protein>
    <submittedName>
        <fullName evidence="2">Uncharacterized protein</fullName>
    </submittedName>
</protein>
<name>A0A423WLA0_CYTCH</name>
<dbReference type="InterPro" id="IPR018790">
    <property type="entry name" value="DUF2358"/>
</dbReference>
<reference evidence="2 3" key="1">
    <citation type="submission" date="2015-09" db="EMBL/GenBank/DDBJ databases">
        <title>Host preference determinants of Valsa canker pathogens revealed by comparative genomics.</title>
        <authorList>
            <person name="Yin Z."/>
            <person name="Huang L."/>
        </authorList>
    </citation>
    <scope>NUCLEOTIDE SEQUENCE [LARGE SCALE GENOMIC DNA]</scope>
    <source>
        <strain evidence="2 3">YSFL</strain>
    </source>
</reference>
<sequence length="319" mass="35242">MSASRRLLRTTTPSSTNVVNSTASRRSRSFLAGLVPTSPAQTTPTPTSSSGSSKPLTTLQEANPRNLPEVWFNPTYPYANTTSSPGKGPNKPPDERKVKLGRSKSPLSIVRPKDKVVDHKADRDPAIALRILQERMPTLLQSPLPSEILAPNISLHLFPSTHPHLPTVSGRVAYIAALWTSPIAWNSLPIIGDVKLEILSERILKQPGKRPGSGNEQLVVRWRTAGKGIRWRLPFRDMLGLGEHTNNHEFWGLFIFEFDGEGRVLSHTIENVQTGGDWEKGMGAKVVGLTDWLLGGMRGNREGCPAFEIHDDHSPTRRR</sequence>
<organism evidence="2 3">
    <name type="scientific">Cytospora chrysosperma</name>
    <name type="common">Cytospora canker fungus</name>
    <name type="synonym">Sphaeria chrysosperma</name>
    <dbReference type="NCBI Taxonomy" id="252740"/>
    <lineage>
        <taxon>Eukaryota</taxon>
        <taxon>Fungi</taxon>
        <taxon>Dikarya</taxon>
        <taxon>Ascomycota</taxon>
        <taxon>Pezizomycotina</taxon>
        <taxon>Sordariomycetes</taxon>
        <taxon>Sordariomycetidae</taxon>
        <taxon>Diaporthales</taxon>
        <taxon>Cytosporaceae</taxon>
        <taxon>Cytospora</taxon>
    </lineage>
</organism>
<dbReference type="OrthoDB" id="5329385at2759"/>
<gene>
    <name evidence="2" type="ORF">VSDG_01144</name>
</gene>
<feature type="compositionally biased region" description="Low complexity" evidence="1">
    <location>
        <begin position="1"/>
        <end position="24"/>
    </location>
</feature>
<evidence type="ECO:0000313" key="2">
    <source>
        <dbReference type="EMBL" id="ROW04092.1"/>
    </source>
</evidence>
<evidence type="ECO:0000313" key="3">
    <source>
        <dbReference type="Proteomes" id="UP000284375"/>
    </source>
</evidence>
<dbReference type="PANTHER" id="PTHR31094">
    <property type="entry name" value="RIKEN CDNA 2310061I04 GENE"/>
    <property type="match status" value="1"/>
</dbReference>
<feature type="compositionally biased region" description="Low complexity" evidence="1">
    <location>
        <begin position="36"/>
        <end position="58"/>
    </location>
</feature>
<accession>A0A423WLA0</accession>
<dbReference type="AlphaFoldDB" id="A0A423WLA0"/>
<keyword evidence="3" id="KW-1185">Reference proteome</keyword>
<comment type="caution">
    <text evidence="2">The sequence shown here is derived from an EMBL/GenBank/DDBJ whole genome shotgun (WGS) entry which is preliminary data.</text>
</comment>
<feature type="region of interest" description="Disordered" evidence="1">
    <location>
        <begin position="1"/>
        <end position="105"/>
    </location>
</feature>
<dbReference type="STRING" id="252740.A0A423WLA0"/>
<dbReference type="Proteomes" id="UP000284375">
    <property type="component" value="Unassembled WGS sequence"/>
</dbReference>
<dbReference type="PANTHER" id="PTHR31094:SF2">
    <property type="entry name" value="RIKEN CDNA 2310061I04 GENE"/>
    <property type="match status" value="1"/>
</dbReference>
<dbReference type="Pfam" id="PF17119">
    <property type="entry name" value="MMU163"/>
    <property type="match status" value="2"/>
</dbReference>
<dbReference type="InterPro" id="IPR031342">
    <property type="entry name" value="Mug163-like"/>
</dbReference>
<evidence type="ECO:0000256" key="1">
    <source>
        <dbReference type="SAM" id="MobiDB-lite"/>
    </source>
</evidence>
<proteinExistence type="predicted"/>